<sequence>MSGLCREVLTLQLGHYSNYVGTHWWNLQDASLSYDPDAPLGEIQSDVVFREGQTSGGHATYTPRLIAMDLKGSLRTLRQEGSLYDPGKDTSAASWEGNLMLHKESPPSKNPFLEDLDTIDKGEILAESDSSFSPPHCSAAAVTVDSVNTQLSKLQKSYRLEGSVRVWSDFRIHLRIHLHPRTISVPRPTITTTGTFTGHSRDPDDDNHHGEAHRLEAFAQGESLLQGPVLEDLEDRLHFFVEECDYLQVGLSTGGIIYMWDYLHVGLSTGGIIYRLNRFNKTYVKRCLIAGDRSTEPQLISFYNKMELKQAMMLVESGSTARLPSLVSAVSLQNLQPKDSSQKRAIPSVSKKREQEIRKVLRANLQKTRQRLRSYSRHDLMIDPFEDNVSEVRFRKQRVEMERRMSHYLTVPAKPQERPSVRKVNFEPEHKVYTYDETESPNRSQSVGGSSDTSRPTNQRAAPKRPTNQSTEEEPGLSMSRLPRDPGPEDDADDAFSP</sequence>
<evidence type="ECO:0000313" key="7">
    <source>
        <dbReference type="Proteomes" id="UP001497482"/>
    </source>
</evidence>
<reference evidence="6 7" key="1">
    <citation type="submission" date="2024-04" db="EMBL/GenBank/DDBJ databases">
        <authorList>
            <person name="Waldvogel A.-M."/>
            <person name="Schoenle A."/>
        </authorList>
    </citation>
    <scope>NUCLEOTIDE SEQUENCE [LARGE SCALE GENOMIC DNA]</scope>
</reference>
<feature type="compositionally biased region" description="Acidic residues" evidence="3">
    <location>
        <begin position="488"/>
        <end position="498"/>
    </location>
</feature>
<dbReference type="PANTHER" id="PTHR13391:SF0">
    <property type="entry name" value="PROTEIN MISATO HOMOLOG 1"/>
    <property type="match status" value="1"/>
</dbReference>
<dbReference type="InterPro" id="IPR032103">
    <property type="entry name" value="NHE_CaM-bd"/>
</dbReference>
<protein>
    <recommendedName>
        <fullName evidence="8">Protein misato homolog 1</fullName>
    </recommendedName>
</protein>
<dbReference type="Pfam" id="PF16644">
    <property type="entry name" value="NEXCaM_BD"/>
    <property type="match status" value="1"/>
</dbReference>
<name>A0AAV2K2G0_KNICA</name>
<dbReference type="Pfam" id="PF10644">
    <property type="entry name" value="Misat_Tub_SegII"/>
    <property type="match status" value="1"/>
</dbReference>
<dbReference type="GO" id="GO:0007005">
    <property type="term" value="P:mitochondrion organization"/>
    <property type="evidence" value="ECO:0007669"/>
    <property type="project" value="InterPro"/>
</dbReference>
<proteinExistence type="predicted"/>
<dbReference type="GO" id="GO:0005739">
    <property type="term" value="C:mitochondrion"/>
    <property type="evidence" value="ECO:0007669"/>
    <property type="project" value="TreeGrafter"/>
</dbReference>
<keyword evidence="2" id="KW-0963">Cytoplasm</keyword>
<feature type="compositionally biased region" description="Polar residues" evidence="3">
    <location>
        <begin position="441"/>
        <end position="470"/>
    </location>
</feature>
<dbReference type="InterPro" id="IPR019605">
    <property type="entry name" value="Misato_II_tubulin-like"/>
</dbReference>
<dbReference type="EMBL" id="OZ035838">
    <property type="protein sequence ID" value="CAL1583281.1"/>
    <property type="molecule type" value="Genomic_DNA"/>
</dbReference>
<evidence type="ECO:0000256" key="2">
    <source>
        <dbReference type="ARBA" id="ARBA00022490"/>
    </source>
</evidence>
<feature type="domain" description="Misato Segment II tubulin-like" evidence="4">
    <location>
        <begin position="6"/>
        <end position="117"/>
    </location>
</feature>
<dbReference type="PANTHER" id="PTHR13391">
    <property type="entry name" value="MITOCHONDRIAL DISTRIBUTION REGULATOR MISATO"/>
    <property type="match status" value="1"/>
</dbReference>
<dbReference type="Gene3D" id="3.40.50.1440">
    <property type="entry name" value="Tubulin/FtsZ, GTPase domain"/>
    <property type="match status" value="1"/>
</dbReference>
<evidence type="ECO:0000259" key="4">
    <source>
        <dbReference type="Pfam" id="PF10644"/>
    </source>
</evidence>
<evidence type="ECO:0000313" key="6">
    <source>
        <dbReference type="EMBL" id="CAL1583281.1"/>
    </source>
</evidence>
<dbReference type="InterPro" id="IPR036525">
    <property type="entry name" value="Tubulin/FtsZ_GTPase_sf"/>
</dbReference>
<evidence type="ECO:0000256" key="3">
    <source>
        <dbReference type="SAM" id="MobiDB-lite"/>
    </source>
</evidence>
<evidence type="ECO:0000256" key="1">
    <source>
        <dbReference type="ARBA" id="ARBA00004496"/>
    </source>
</evidence>
<accession>A0AAV2K2G0</accession>
<dbReference type="Proteomes" id="UP001497482">
    <property type="component" value="Chromosome 16"/>
</dbReference>
<dbReference type="InterPro" id="IPR049942">
    <property type="entry name" value="DML1/Misato"/>
</dbReference>
<dbReference type="Gene3D" id="6.10.250.2020">
    <property type="match status" value="1"/>
</dbReference>
<evidence type="ECO:0000259" key="5">
    <source>
        <dbReference type="Pfam" id="PF16644"/>
    </source>
</evidence>
<evidence type="ECO:0008006" key="8">
    <source>
        <dbReference type="Google" id="ProtNLM"/>
    </source>
</evidence>
<dbReference type="SUPFAM" id="SSF52490">
    <property type="entry name" value="Tubulin nucleotide-binding domain-like"/>
    <property type="match status" value="1"/>
</dbReference>
<comment type="subcellular location">
    <subcellularLocation>
        <location evidence="1">Cytoplasm</location>
    </subcellularLocation>
</comment>
<organism evidence="6 7">
    <name type="scientific">Knipowitschia caucasica</name>
    <name type="common">Caucasian dwarf goby</name>
    <name type="synonym">Pomatoschistus caucasicus</name>
    <dbReference type="NCBI Taxonomy" id="637954"/>
    <lineage>
        <taxon>Eukaryota</taxon>
        <taxon>Metazoa</taxon>
        <taxon>Chordata</taxon>
        <taxon>Craniata</taxon>
        <taxon>Vertebrata</taxon>
        <taxon>Euteleostomi</taxon>
        <taxon>Actinopterygii</taxon>
        <taxon>Neopterygii</taxon>
        <taxon>Teleostei</taxon>
        <taxon>Neoteleostei</taxon>
        <taxon>Acanthomorphata</taxon>
        <taxon>Gobiaria</taxon>
        <taxon>Gobiiformes</taxon>
        <taxon>Gobioidei</taxon>
        <taxon>Gobiidae</taxon>
        <taxon>Gobiinae</taxon>
        <taxon>Knipowitschia</taxon>
    </lineage>
</organism>
<gene>
    <name evidence="6" type="ORF">KC01_LOCUS13769</name>
</gene>
<dbReference type="AlphaFoldDB" id="A0AAV2K2G0"/>
<feature type="region of interest" description="Disordered" evidence="3">
    <location>
        <begin position="432"/>
        <end position="498"/>
    </location>
</feature>
<feature type="domain" description="Sodium/hydrogen exchanger regulatory region" evidence="5">
    <location>
        <begin position="327"/>
        <end position="410"/>
    </location>
</feature>
<keyword evidence="7" id="KW-1185">Reference proteome</keyword>